<name>A0AAJ0FF38_9PEZI</name>
<keyword evidence="2" id="KW-0119">Carbohydrate metabolism</keyword>
<evidence type="ECO:0000313" key="3">
    <source>
        <dbReference type="EMBL" id="KAK1758790.1"/>
    </source>
</evidence>
<dbReference type="PANTHER" id="PTHR34002">
    <property type="entry name" value="BLR1656 PROTEIN"/>
    <property type="match status" value="1"/>
</dbReference>
<reference evidence="3" key="1">
    <citation type="submission" date="2023-06" db="EMBL/GenBank/DDBJ databases">
        <title>Genome-scale phylogeny and comparative genomics of the fungal order Sordariales.</title>
        <authorList>
            <consortium name="Lawrence Berkeley National Laboratory"/>
            <person name="Hensen N."/>
            <person name="Bonometti L."/>
            <person name="Westerberg I."/>
            <person name="Brannstrom I.O."/>
            <person name="Guillou S."/>
            <person name="Cros-Aarteil S."/>
            <person name="Calhoun S."/>
            <person name="Haridas S."/>
            <person name="Kuo A."/>
            <person name="Mondo S."/>
            <person name="Pangilinan J."/>
            <person name="Riley R."/>
            <person name="Labutti K."/>
            <person name="Andreopoulos B."/>
            <person name="Lipzen A."/>
            <person name="Chen C."/>
            <person name="Yanf M."/>
            <person name="Daum C."/>
            <person name="Ng V."/>
            <person name="Clum A."/>
            <person name="Steindorff A."/>
            <person name="Ohm R."/>
            <person name="Martin F."/>
            <person name="Silar P."/>
            <person name="Natvig D."/>
            <person name="Lalanne C."/>
            <person name="Gautier V."/>
            <person name="Ament-Velasquez S.L."/>
            <person name="Kruys A."/>
            <person name="Hutchinson M.I."/>
            <person name="Powell A.J."/>
            <person name="Barry K."/>
            <person name="Miller A.N."/>
            <person name="Grigoriev I.V."/>
            <person name="Debuchy R."/>
            <person name="Gladieux P."/>
            <person name="Thoren M.H."/>
            <person name="Johannesson H."/>
        </authorList>
    </citation>
    <scope>NUCLEOTIDE SEQUENCE</scope>
    <source>
        <strain evidence="3">PSN4</strain>
    </source>
</reference>
<protein>
    <submittedName>
        <fullName evidence="3">Glycoside hydrolase family 12 protein</fullName>
    </submittedName>
</protein>
<dbReference type="InterPro" id="IPR013319">
    <property type="entry name" value="GH11/12"/>
</dbReference>
<dbReference type="InterPro" id="IPR013320">
    <property type="entry name" value="ConA-like_dom_sf"/>
</dbReference>
<comment type="similarity">
    <text evidence="1 2">Belongs to the glycosyl hydrolase 12 (cellulase H) family.</text>
</comment>
<proteinExistence type="inferred from homology"/>
<dbReference type="AlphaFoldDB" id="A0AAJ0FF38"/>
<keyword evidence="2 3" id="KW-0378">Hydrolase</keyword>
<dbReference type="GO" id="GO:0008810">
    <property type="term" value="F:cellulase activity"/>
    <property type="evidence" value="ECO:0007669"/>
    <property type="project" value="InterPro"/>
</dbReference>
<keyword evidence="2" id="KW-0624">Polysaccharide degradation</keyword>
<dbReference type="Pfam" id="PF01670">
    <property type="entry name" value="Glyco_hydro_12"/>
    <property type="match status" value="1"/>
</dbReference>
<keyword evidence="2" id="KW-0326">Glycosidase</keyword>
<comment type="caution">
    <text evidence="3">The sequence shown here is derived from an EMBL/GenBank/DDBJ whole genome shotgun (WGS) entry which is preliminary data.</text>
</comment>
<dbReference type="PANTHER" id="PTHR34002:SF10">
    <property type="entry name" value="PUTATIVE-RELATED"/>
    <property type="match status" value="1"/>
</dbReference>
<keyword evidence="4" id="KW-1185">Reference proteome</keyword>
<dbReference type="EMBL" id="MU839828">
    <property type="protein sequence ID" value="KAK1758790.1"/>
    <property type="molecule type" value="Genomic_DNA"/>
</dbReference>
<sequence length="236" mass="26738">MDINYVPPRPPLETLAELYAYWSGSGYELINNLWGRDAATSGSQTTFVDAVSPRGDGVQWHTTWTWTGAPDRVKSYPYAGRQIERGRTISSVRSMPTSVEWAYDVENVKANVAYDLFTARDKDHVNSSGDFELMIWLARYDVYPIGSSVQCVNICGIMWDLWIGFNGEMKVYSFVPMPGVTIRSFRGDVREFFGFLERFDRFPAQDQHLIVFQVGTECFTGGPATFTCNHFSADVI</sequence>
<dbReference type="InterPro" id="IPR002594">
    <property type="entry name" value="GH12"/>
</dbReference>
<evidence type="ECO:0000256" key="2">
    <source>
        <dbReference type="RuleBase" id="RU361163"/>
    </source>
</evidence>
<dbReference type="SUPFAM" id="SSF49899">
    <property type="entry name" value="Concanavalin A-like lectins/glucanases"/>
    <property type="match status" value="1"/>
</dbReference>
<evidence type="ECO:0000256" key="1">
    <source>
        <dbReference type="ARBA" id="ARBA00005519"/>
    </source>
</evidence>
<evidence type="ECO:0000313" key="4">
    <source>
        <dbReference type="Proteomes" id="UP001239445"/>
    </source>
</evidence>
<dbReference type="GO" id="GO:0000272">
    <property type="term" value="P:polysaccharide catabolic process"/>
    <property type="evidence" value="ECO:0007669"/>
    <property type="project" value="UniProtKB-KW"/>
</dbReference>
<dbReference type="Gene3D" id="2.60.120.180">
    <property type="match status" value="1"/>
</dbReference>
<organism evidence="3 4">
    <name type="scientific">Echria macrotheca</name>
    <dbReference type="NCBI Taxonomy" id="438768"/>
    <lineage>
        <taxon>Eukaryota</taxon>
        <taxon>Fungi</taxon>
        <taxon>Dikarya</taxon>
        <taxon>Ascomycota</taxon>
        <taxon>Pezizomycotina</taxon>
        <taxon>Sordariomycetes</taxon>
        <taxon>Sordariomycetidae</taxon>
        <taxon>Sordariales</taxon>
        <taxon>Schizotheciaceae</taxon>
        <taxon>Echria</taxon>
    </lineage>
</organism>
<accession>A0AAJ0FF38</accession>
<gene>
    <name evidence="3" type="ORF">QBC47DRAFT_449555</name>
</gene>
<dbReference type="Proteomes" id="UP001239445">
    <property type="component" value="Unassembled WGS sequence"/>
</dbReference>